<feature type="transmembrane region" description="Helical" evidence="8">
    <location>
        <begin position="127"/>
        <end position="147"/>
    </location>
</feature>
<reference evidence="10 11" key="1">
    <citation type="submission" date="2016-08" db="EMBL/GenBank/DDBJ databases">
        <title>Draft genome of the agarase producing Sphingomonas sp. MCT13.</title>
        <authorList>
            <person name="D'Andrea M.M."/>
            <person name="Rossolini G.M."/>
            <person name="Thaller M.C."/>
        </authorList>
    </citation>
    <scope>NUCLEOTIDE SEQUENCE [LARGE SCALE GENOMIC DNA]</scope>
    <source>
        <strain evidence="10 11">MCT13</strain>
    </source>
</reference>
<keyword evidence="4 8" id="KW-0812">Transmembrane</keyword>
<dbReference type="GO" id="GO:0016780">
    <property type="term" value="F:phosphotransferase activity, for other substituted phosphate groups"/>
    <property type="evidence" value="ECO:0007669"/>
    <property type="project" value="TreeGrafter"/>
</dbReference>
<sequence>MTVHKALPEAEIKSPRSLVLASTMSKASLRAMFRIELVLIDVLMFAAVMLFLKEVAPRVGIHFDLATAFAVLPIYIVLAFNWGAYSAPALERTIESIRRSLTALVIAQISVVAILFFIKTADDTSRLSFGVSALSIVGAFTLSRAAFGLRVRRRSGGRLWNELLMIDGVLLKRMPRNTQVVRTSQLQLEPDLHNPDMLHRFGLIAQQFDRVLIASAPERHGEWAIMLKGADVDGEIIIEQSNKLGAIGLSHFDGYDTLQISRKPLNLRARFQKRALDLAVAIPLLIALLPLLAVVALAIKLDSRGPVLFKQARVGRGNRLFQILKFRSMCVEQLDATGARSASRDDDRVTRVGRFIRATSLDELPQLFNVLLGDMSLVGPRPHALGSLAGERKFWEVDRTYWQRHQLKPGITGLAQIRGFRGATHEPSDLTSRLQADMEYIQGWDIWRDVSILMNTFRVIVHRNAY</sequence>
<feature type="transmembrane region" description="Helical" evidence="8">
    <location>
        <begin position="33"/>
        <end position="53"/>
    </location>
</feature>
<protein>
    <recommendedName>
        <fullName evidence="9">Bacterial sugar transferase domain-containing protein</fullName>
    </recommendedName>
</protein>
<evidence type="ECO:0000313" key="11">
    <source>
        <dbReference type="Proteomes" id="UP000094487"/>
    </source>
</evidence>
<evidence type="ECO:0000256" key="6">
    <source>
        <dbReference type="ARBA" id="ARBA00023136"/>
    </source>
</evidence>
<accession>A0A1E3LRZ0</accession>
<name>A0A1E3LRZ0_9SPHN</name>
<evidence type="ECO:0000256" key="4">
    <source>
        <dbReference type="ARBA" id="ARBA00022692"/>
    </source>
</evidence>
<feature type="transmembrane region" description="Helical" evidence="8">
    <location>
        <begin position="101"/>
        <end position="121"/>
    </location>
</feature>
<dbReference type="PANTHER" id="PTHR30576:SF0">
    <property type="entry name" value="UNDECAPRENYL-PHOSPHATE N-ACETYLGALACTOSAMINYL 1-PHOSPHATE TRANSFERASE-RELATED"/>
    <property type="match status" value="1"/>
</dbReference>
<dbReference type="Pfam" id="PF02397">
    <property type="entry name" value="Bac_transf"/>
    <property type="match status" value="1"/>
</dbReference>
<dbReference type="STRING" id="1888892.BFL28_05855"/>
<feature type="domain" description="Bacterial sugar transferase" evidence="9">
    <location>
        <begin position="273"/>
        <end position="461"/>
    </location>
</feature>
<feature type="transmembrane region" description="Helical" evidence="8">
    <location>
        <begin position="59"/>
        <end position="80"/>
    </location>
</feature>
<feature type="transmembrane region" description="Helical" evidence="8">
    <location>
        <begin position="278"/>
        <end position="299"/>
    </location>
</feature>
<proteinExistence type="inferred from homology"/>
<evidence type="ECO:0000256" key="2">
    <source>
        <dbReference type="ARBA" id="ARBA00006464"/>
    </source>
</evidence>
<comment type="similarity">
    <text evidence="2">Belongs to the bacterial sugar transferase family.</text>
</comment>
<keyword evidence="6 8" id="KW-0472">Membrane</keyword>
<organism evidence="10 11">
    <name type="scientific">Sphingomonas turrisvirgatae</name>
    <dbReference type="NCBI Taxonomy" id="1888892"/>
    <lineage>
        <taxon>Bacteria</taxon>
        <taxon>Pseudomonadati</taxon>
        <taxon>Pseudomonadota</taxon>
        <taxon>Alphaproteobacteria</taxon>
        <taxon>Sphingomonadales</taxon>
        <taxon>Sphingomonadaceae</taxon>
        <taxon>Sphingomonas</taxon>
    </lineage>
</organism>
<keyword evidence="5 8" id="KW-1133">Transmembrane helix</keyword>
<dbReference type="NCBIfam" id="TIGR03025">
    <property type="entry name" value="EPS_sugtrans"/>
    <property type="match status" value="1"/>
</dbReference>
<dbReference type="Proteomes" id="UP000094487">
    <property type="component" value="Unassembled WGS sequence"/>
</dbReference>
<dbReference type="EMBL" id="MDDS01000068">
    <property type="protein sequence ID" value="ODP36509.1"/>
    <property type="molecule type" value="Genomic_DNA"/>
</dbReference>
<dbReference type="InterPro" id="IPR003362">
    <property type="entry name" value="Bact_transf"/>
</dbReference>
<evidence type="ECO:0000256" key="3">
    <source>
        <dbReference type="ARBA" id="ARBA00022679"/>
    </source>
</evidence>
<dbReference type="GO" id="GO:0016020">
    <property type="term" value="C:membrane"/>
    <property type="evidence" value="ECO:0007669"/>
    <property type="project" value="UniProtKB-SubCell"/>
</dbReference>
<dbReference type="GO" id="GO:0000271">
    <property type="term" value="P:polysaccharide biosynthetic process"/>
    <property type="evidence" value="ECO:0007669"/>
    <property type="project" value="UniProtKB-KW"/>
</dbReference>
<evidence type="ECO:0000256" key="8">
    <source>
        <dbReference type="SAM" id="Phobius"/>
    </source>
</evidence>
<evidence type="ECO:0000313" key="10">
    <source>
        <dbReference type="EMBL" id="ODP36509.1"/>
    </source>
</evidence>
<evidence type="ECO:0000256" key="1">
    <source>
        <dbReference type="ARBA" id="ARBA00004141"/>
    </source>
</evidence>
<keyword evidence="3" id="KW-0808">Transferase</keyword>
<comment type="caution">
    <text evidence="10">The sequence shown here is derived from an EMBL/GenBank/DDBJ whole genome shotgun (WGS) entry which is preliminary data.</text>
</comment>
<evidence type="ECO:0000259" key="9">
    <source>
        <dbReference type="Pfam" id="PF02397"/>
    </source>
</evidence>
<gene>
    <name evidence="10" type="ORF">BFL28_05855</name>
</gene>
<dbReference type="AlphaFoldDB" id="A0A1E3LRZ0"/>
<evidence type="ECO:0000256" key="5">
    <source>
        <dbReference type="ARBA" id="ARBA00022989"/>
    </source>
</evidence>
<dbReference type="PANTHER" id="PTHR30576">
    <property type="entry name" value="COLANIC BIOSYNTHESIS UDP-GLUCOSE LIPID CARRIER TRANSFERASE"/>
    <property type="match status" value="1"/>
</dbReference>
<keyword evidence="7" id="KW-0270">Exopolysaccharide synthesis</keyword>
<dbReference type="InterPro" id="IPR017475">
    <property type="entry name" value="EPS_sugar_tfrase"/>
</dbReference>
<keyword evidence="11" id="KW-1185">Reference proteome</keyword>
<evidence type="ECO:0000256" key="7">
    <source>
        <dbReference type="ARBA" id="ARBA00023169"/>
    </source>
</evidence>
<comment type="subcellular location">
    <subcellularLocation>
        <location evidence="1">Membrane</location>
        <topology evidence="1">Multi-pass membrane protein</topology>
    </subcellularLocation>
</comment>